<evidence type="ECO:0008006" key="2">
    <source>
        <dbReference type="Google" id="ProtNLM"/>
    </source>
</evidence>
<gene>
    <name evidence="1" type="ORF">S12H4_40396</name>
</gene>
<organism evidence="1">
    <name type="scientific">marine sediment metagenome</name>
    <dbReference type="NCBI Taxonomy" id="412755"/>
    <lineage>
        <taxon>unclassified sequences</taxon>
        <taxon>metagenomes</taxon>
        <taxon>ecological metagenomes</taxon>
    </lineage>
</organism>
<feature type="non-terminal residue" evidence="1">
    <location>
        <position position="263"/>
    </location>
</feature>
<dbReference type="EMBL" id="BARW01024507">
    <property type="protein sequence ID" value="GAI92714.1"/>
    <property type="molecule type" value="Genomic_DNA"/>
</dbReference>
<dbReference type="Gene3D" id="2.60.120.260">
    <property type="entry name" value="Galactose-binding domain-like"/>
    <property type="match status" value="1"/>
</dbReference>
<reference evidence="1" key="1">
    <citation type="journal article" date="2014" name="Front. Microbiol.">
        <title>High frequency of phylogenetically diverse reductive dehalogenase-homologous genes in deep subseafloor sedimentary metagenomes.</title>
        <authorList>
            <person name="Kawai M."/>
            <person name="Futagami T."/>
            <person name="Toyoda A."/>
            <person name="Takaki Y."/>
            <person name="Nishi S."/>
            <person name="Hori S."/>
            <person name="Arai W."/>
            <person name="Tsubouchi T."/>
            <person name="Morono Y."/>
            <person name="Uchiyama I."/>
            <person name="Ito T."/>
            <person name="Fujiyama A."/>
            <person name="Inagaki F."/>
            <person name="Takami H."/>
        </authorList>
    </citation>
    <scope>NUCLEOTIDE SEQUENCE</scope>
    <source>
        <strain evidence="1">Expedition CK06-06</strain>
    </source>
</reference>
<sequence>WYCDPANPGWGAICNSDAAGSGVTMDEQLVSDPIDCSGKSEVVMEYRHRFHGGSGSWTNEGNVSVSIDGGVSWTLVMHYPPGSGDLGVQTETIDISSIAANESDVRVKFHFKDYGQYGYLWQVYWMDFLETVGFEDADRTNDCKDKTIILNYPYLHDIELVSIDAPTGGIAQTLLPVEVTLKNVGQHTECCYLTNVQIGEADIEGLYTNFEANDGGFTVTGGTWQWGTPTSGPSAAHSGTKLWATNLAGNYPAGLCSLETSTV</sequence>
<proteinExistence type="predicted"/>
<dbReference type="AlphaFoldDB" id="X1UK34"/>
<evidence type="ECO:0000313" key="1">
    <source>
        <dbReference type="EMBL" id="GAI92714.1"/>
    </source>
</evidence>
<feature type="non-terminal residue" evidence="1">
    <location>
        <position position="1"/>
    </location>
</feature>
<comment type="caution">
    <text evidence="1">The sequence shown here is derived from an EMBL/GenBank/DDBJ whole genome shotgun (WGS) entry which is preliminary data.</text>
</comment>
<accession>X1UK34</accession>
<name>X1UK34_9ZZZZ</name>
<protein>
    <recommendedName>
        <fullName evidence="2">Peptidase M6-like domain-containing protein</fullName>
    </recommendedName>
</protein>